<evidence type="ECO:0000256" key="5">
    <source>
        <dbReference type="ARBA" id="ARBA00023136"/>
    </source>
</evidence>
<dbReference type="SUPFAM" id="SSF55073">
    <property type="entry name" value="Nucleotide cyclase"/>
    <property type="match status" value="1"/>
</dbReference>
<keyword evidence="2" id="KW-1003">Cell membrane</keyword>
<evidence type="ECO:0000259" key="9">
    <source>
        <dbReference type="PROSITE" id="PS50887"/>
    </source>
</evidence>
<dbReference type="Proteomes" id="UP001336250">
    <property type="component" value="Unassembled WGS sequence"/>
</dbReference>
<dbReference type="Gene3D" id="3.30.70.270">
    <property type="match status" value="1"/>
</dbReference>
<keyword evidence="10" id="KW-0808">Transferase</keyword>
<evidence type="ECO:0000256" key="4">
    <source>
        <dbReference type="ARBA" id="ARBA00022989"/>
    </source>
</evidence>
<keyword evidence="4 6" id="KW-1133">Transmembrane helix</keyword>
<dbReference type="InterPro" id="IPR000160">
    <property type="entry name" value="GGDEF_dom"/>
</dbReference>
<dbReference type="PROSITE" id="PS50885">
    <property type="entry name" value="HAMP"/>
    <property type="match status" value="1"/>
</dbReference>
<dbReference type="InterPro" id="IPR033479">
    <property type="entry name" value="dCache_1"/>
</dbReference>
<dbReference type="GO" id="GO:0007165">
    <property type="term" value="P:signal transduction"/>
    <property type="evidence" value="ECO:0007669"/>
    <property type="project" value="InterPro"/>
</dbReference>
<dbReference type="NCBIfam" id="TIGR00229">
    <property type="entry name" value="sensory_box"/>
    <property type="match status" value="2"/>
</dbReference>
<feature type="domain" description="PAS" evidence="7">
    <location>
        <begin position="581"/>
        <end position="651"/>
    </location>
</feature>
<dbReference type="PANTHER" id="PTHR44757">
    <property type="entry name" value="DIGUANYLATE CYCLASE DGCP"/>
    <property type="match status" value="1"/>
</dbReference>
<comment type="subcellular location">
    <subcellularLocation>
        <location evidence="1">Cell membrane</location>
        <topology evidence="1">Multi-pass membrane protein</topology>
    </subcellularLocation>
</comment>
<evidence type="ECO:0000259" key="8">
    <source>
        <dbReference type="PROSITE" id="PS50885"/>
    </source>
</evidence>
<dbReference type="InterPro" id="IPR035965">
    <property type="entry name" value="PAS-like_dom_sf"/>
</dbReference>
<evidence type="ECO:0000256" key="6">
    <source>
        <dbReference type="SAM" id="Phobius"/>
    </source>
</evidence>
<dbReference type="Gene3D" id="3.30.450.20">
    <property type="entry name" value="PAS domain"/>
    <property type="match status" value="4"/>
</dbReference>
<dbReference type="Gene3D" id="6.10.340.10">
    <property type="match status" value="1"/>
</dbReference>
<dbReference type="NCBIfam" id="TIGR00254">
    <property type="entry name" value="GGDEF"/>
    <property type="match status" value="1"/>
</dbReference>
<name>A0AAW9QBW4_9BURK</name>
<keyword evidence="11" id="KW-1185">Reference proteome</keyword>
<dbReference type="FunFam" id="3.30.70.270:FF:000001">
    <property type="entry name" value="Diguanylate cyclase domain protein"/>
    <property type="match status" value="1"/>
</dbReference>
<dbReference type="SMART" id="SM00091">
    <property type="entry name" value="PAS"/>
    <property type="match status" value="3"/>
</dbReference>
<organism evidence="10 11">
    <name type="scientific">Aquincola agrisoli</name>
    <dbReference type="NCBI Taxonomy" id="3119538"/>
    <lineage>
        <taxon>Bacteria</taxon>
        <taxon>Pseudomonadati</taxon>
        <taxon>Pseudomonadota</taxon>
        <taxon>Betaproteobacteria</taxon>
        <taxon>Burkholderiales</taxon>
        <taxon>Sphaerotilaceae</taxon>
        <taxon>Aquincola</taxon>
    </lineage>
</organism>
<dbReference type="RefSeq" id="WP_332287577.1">
    <property type="nucleotide sequence ID" value="NZ_JAZIBG010000009.1"/>
</dbReference>
<dbReference type="InterPro" id="IPR029787">
    <property type="entry name" value="Nucleotide_cyclase"/>
</dbReference>
<reference evidence="10 11" key="1">
    <citation type="submission" date="2024-02" db="EMBL/GenBank/DDBJ databases">
        <title>Genome sequence of Aquincola sp. MAHUQ-54.</title>
        <authorList>
            <person name="Huq M.A."/>
        </authorList>
    </citation>
    <scope>NUCLEOTIDE SEQUENCE [LARGE SCALE GENOMIC DNA]</scope>
    <source>
        <strain evidence="10 11">MAHUQ-54</strain>
    </source>
</reference>
<evidence type="ECO:0000256" key="1">
    <source>
        <dbReference type="ARBA" id="ARBA00004651"/>
    </source>
</evidence>
<proteinExistence type="predicted"/>
<keyword evidence="10" id="KW-0548">Nucleotidyltransferase</keyword>
<dbReference type="PROSITE" id="PS50112">
    <property type="entry name" value="PAS"/>
    <property type="match status" value="1"/>
</dbReference>
<dbReference type="PANTHER" id="PTHR44757:SF2">
    <property type="entry name" value="BIOFILM ARCHITECTURE MAINTENANCE PROTEIN MBAA"/>
    <property type="match status" value="1"/>
</dbReference>
<dbReference type="InterPro" id="IPR013656">
    <property type="entry name" value="PAS_4"/>
</dbReference>
<dbReference type="Pfam" id="PF00990">
    <property type="entry name" value="GGDEF"/>
    <property type="match status" value="1"/>
</dbReference>
<dbReference type="CDD" id="cd00130">
    <property type="entry name" value="PAS"/>
    <property type="match status" value="2"/>
</dbReference>
<evidence type="ECO:0000256" key="3">
    <source>
        <dbReference type="ARBA" id="ARBA00022692"/>
    </source>
</evidence>
<evidence type="ECO:0000256" key="2">
    <source>
        <dbReference type="ARBA" id="ARBA00022475"/>
    </source>
</evidence>
<dbReference type="AlphaFoldDB" id="A0AAW9QBW4"/>
<evidence type="ECO:0000313" key="11">
    <source>
        <dbReference type="Proteomes" id="UP001336250"/>
    </source>
</evidence>
<dbReference type="SMART" id="SM00267">
    <property type="entry name" value="GGDEF"/>
    <property type="match status" value="1"/>
</dbReference>
<keyword evidence="5 6" id="KW-0472">Membrane</keyword>
<feature type="domain" description="GGDEF" evidence="9">
    <location>
        <begin position="734"/>
        <end position="870"/>
    </location>
</feature>
<feature type="domain" description="HAMP" evidence="8">
    <location>
        <begin position="285"/>
        <end position="338"/>
    </location>
</feature>
<evidence type="ECO:0000259" key="7">
    <source>
        <dbReference type="PROSITE" id="PS50112"/>
    </source>
</evidence>
<dbReference type="SUPFAM" id="SSF55785">
    <property type="entry name" value="PYP-like sensor domain (PAS domain)"/>
    <property type="match status" value="3"/>
</dbReference>
<dbReference type="EMBL" id="JAZIBG010000009">
    <property type="protein sequence ID" value="MEF7612680.1"/>
    <property type="molecule type" value="Genomic_DNA"/>
</dbReference>
<feature type="transmembrane region" description="Helical" evidence="6">
    <location>
        <begin position="265"/>
        <end position="284"/>
    </location>
</feature>
<dbReference type="PROSITE" id="PS50887">
    <property type="entry name" value="GGDEF"/>
    <property type="match status" value="1"/>
</dbReference>
<dbReference type="GO" id="GO:0052621">
    <property type="term" value="F:diguanylate cyclase activity"/>
    <property type="evidence" value="ECO:0007669"/>
    <property type="project" value="UniProtKB-EC"/>
</dbReference>
<keyword evidence="3 6" id="KW-0812">Transmembrane</keyword>
<dbReference type="EC" id="2.7.7.65" evidence="10"/>
<evidence type="ECO:0000313" key="10">
    <source>
        <dbReference type="EMBL" id="MEF7612680.1"/>
    </source>
</evidence>
<gene>
    <name evidence="10" type="ORF">V4F39_02080</name>
</gene>
<dbReference type="SMART" id="SM00304">
    <property type="entry name" value="HAMP"/>
    <property type="match status" value="1"/>
</dbReference>
<dbReference type="InterPro" id="IPR052155">
    <property type="entry name" value="Biofilm_reg_signaling"/>
</dbReference>
<dbReference type="CDD" id="cd01949">
    <property type="entry name" value="GGDEF"/>
    <property type="match status" value="1"/>
</dbReference>
<dbReference type="CDD" id="cd12914">
    <property type="entry name" value="PDC1_DGC_like"/>
    <property type="match status" value="1"/>
</dbReference>
<dbReference type="GO" id="GO:0005886">
    <property type="term" value="C:plasma membrane"/>
    <property type="evidence" value="ECO:0007669"/>
    <property type="project" value="UniProtKB-SubCell"/>
</dbReference>
<dbReference type="InterPro" id="IPR000014">
    <property type="entry name" value="PAS"/>
</dbReference>
<dbReference type="InterPro" id="IPR043128">
    <property type="entry name" value="Rev_trsase/Diguanyl_cyclase"/>
</dbReference>
<sequence>MKLTLETKAAWVGAALVVALMGVVGSIQHRYIARDVKTLLQAQQAALAESVADSLGDKVELYRGVLELSATPIDAALLSDEPRLRRFLTRATGLQALFEGTFVVSPSGDVLLSEPRRGDGRPINVADRDYFVGAMRTGQVSLSAPVMSRVRNQAAVLMAAPLRARDGSFLGVLGGGIEIERDNLLGRLGALPVGRTGHYEIVTRGGTPVYVAHPDRALLLQPERGGYGAGDIVTRKAVRNTDWELRAVLPAWEVEAPIQQAQRRLLLQLTLLGGAMAALAWLAMHRLLRPLTALHQAMRAWRASPDAPLRLQTTLRDERGDLAREFEAMVKEWRQRQAEVAAVSDASPLGLFRAGVDGAITYANDAYLRMHGLPPAGPGAPGLWMAPDQRDAALASWREAAQRREGVRSVRCVQHGDRRATLSLRCAPLVVDGRLEGFVGTVEDITERAAADERLKAVNAIFDATTDYVVQARLDGHLIYMNPAARRAARIGPHDAVGHRHFSEFHPVSVRERFAAEILPHVRQHGVWVGETAVIDGSGREAVASHIVLGHRGSDGRLSHFSAMLRDVSGERATQQEQRRQAATLRSVTEAIPAMVAAVGHDGRYRFVNSAFERWHGVSRDKVIGRTVREVFGDAEHRRHEAWVERVLAGESVRYEAGDAGPQAQRHLLINLVPLRLDDASIDGYVSVGYDISEHKEHAARLEALSRTDALTGVLNRAGLQHRLDKLLQDRRCGQLALLYIDLDHFKPVNDQHGHQAGDTLLRQFAQRIQALVRPTDSVARLGGDEFAILLSHLREPGNADRVAGKVVEAAQRPFDIDGLRLRVGASVGVVLAAVEEGARPDATALIAQADAMLYQAKRAGRGRHMLAASTWSELA</sequence>
<dbReference type="Pfam" id="PF02743">
    <property type="entry name" value="dCache_1"/>
    <property type="match status" value="1"/>
</dbReference>
<accession>A0AAW9QBW4</accession>
<dbReference type="Pfam" id="PF08448">
    <property type="entry name" value="PAS_4"/>
    <property type="match status" value="3"/>
</dbReference>
<comment type="caution">
    <text evidence="10">The sequence shown here is derived from an EMBL/GenBank/DDBJ whole genome shotgun (WGS) entry which is preliminary data.</text>
</comment>
<protein>
    <submittedName>
        <fullName evidence="10">Diguanylate cyclase</fullName>
        <ecNumber evidence="10">2.7.7.65</ecNumber>
    </submittedName>
</protein>
<dbReference type="InterPro" id="IPR003660">
    <property type="entry name" value="HAMP_dom"/>
</dbReference>